<dbReference type="EMBL" id="JANQBD010000001">
    <property type="protein sequence ID" value="MCR8629972.1"/>
    <property type="molecule type" value="Genomic_DNA"/>
</dbReference>
<sequence length="163" mass="19412">MVHGYQEKRDLERTAVKIFIQIYNQNHDKKLRLLYQRERPDAVLQDSYHRKMGVEITHLFYDSEEAKMLLGRSKESVHSLEVIEMLIEELNKRIQTKEIKIDKYSTTYPIALIIRNASPAFGMSDILRAKELIYKPQGKFTHIWFISRDGTDEWLMKDLHELC</sequence>
<gene>
    <name evidence="2" type="ORF">NV381_02030</name>
</gene>
<dbReference type="RefSeq" id="WP_258211577.1">
    <property type="nucleotide sequence ID" value="NZ_JANQBD010000001.1"/>
</dbReference>
<keyword evidence="1" id="KW-0175">Coiled coil</keyword>
<evidence type="ECO:0000313" key="3">
    <source>
        <dbReference type="Proteomes" id="UP001300012"/>
    </source>
</evidence>
<dbReference type="Proteomes" id="UP001300012">
    <property type="component" value="Unassembled WGS sequence"/>
</dbReference>
<keyword evidence="3" id="KW-1185">Reference proteome</keyword>
<feature type="coiled-coil region" evidence="1">
    <location>
        <begin position="80"/>
        <end position="107"/>
    </location>
</feature>
<evidence type="ECO:0000313" key="2">
    <source>
        <dbReference type="EMBL" id="MCR8629972.1"/>
    </source>
</evidence>
<name>A0ABT1Y9W1_9BACL</name>
<protein>
    <submittedName>
        <fullName evidence="2">Uncharacterized protein</fullName>
    </submittedName>
</protein>
<reference evidence="2 3" key="1">
    <citation type="submission" date="2022-08" db="EMBL/GenBank/DDBJ databases">
        <title>Paenibacillus endoradicis sp. nov., Paenibacillus radicibacter sp. nov and Paenibacillus pararadicis sp. nov., three cold-adapted plant growth-promoting bacteria isolated from root of Larix gmelinii in Great Khingan.</title>
        <authorList>
            <person name="Xue H."/>
        </authorList>
    </citation>
    <scope>NUCLEOTIDE SEQUENCE [LARGE SCALE GENOMIC DNA]</scope>
    <source>
        <strain evidence="2 3">N5-1-1-5</strain>
    </source>
</reference>
<evidence type="ECO:0000256" key="1">
    <source>
        <dbReference type="SAM" id="Coils"/>
    </source>
</evidence>
<accession>A0ABT1Y9W1</accession>
<comment type="caution">
    <text evidence="2">The sequence shown here is derived from an EMBL/GenBank/DDBJ whole genome shotgun (WGS) entry which is preliminary data.</text>
</comment>
<proteinExistence type="predicted"/>
<organism evidence="2 3">
    <name type="scientific">Paenibacillus radicis</name>
    <name type="common">ex Xue et al. 2023</name>
    <dbReference type="NCBI Taxonomy" id="2972489"/>
    <lineage>
        <taxon>Bacteria</taxon>
        <taxon>Bacillati</taxon>
        <taxon>Bacillota</taxon>
        <taxon>Bacilli</taxon>
        <taxon>Bacillales</taxon>
        <taxon>Paenibacillaceae</taxon>
        <taxon>Paenibacillus</taxon>
    </lineage>
</organism>